<evidence type="ECO:0000313" key="7">
    <source>
        <dbReference type="Proteomes" id="UP000540787"/>
    </source>
</evidence>
<dbReference type="InterPro" id="IPR008334">
    <property type="entry name" value="5'-Nucleotdase_C"/>
</dbReference>
<dbReference type="PANTHER" id="PTHR11575">
    <property type="entry name" value="5'-NUCLEOTIDASE-RELATED"/>
    <property type="match status" value="1"/>
</dbReference>
<dbReference type="InterPro" id="IPR006146">
    <property type="entry name" value="5'-Nucleotdase_CS"/>
</dbReference>
<dbReference type="GO" id="GO:0046872">
    <property type="term" value="F:metal ion binding"/>
    <property type="evidence" value="ECO:0007669"/>
    <property type="project" value="InterPro"/>
</dbReference>
<comment type="caution">
    <text evidence="6">The sequence shown here is derived from an EMBL/GenBank/DDBJ whole genome shotgun (WGS) entry which is preliminary data.</text>
</comment>
<dbReference type="InterPro" id="IPR029052">
    <property type="entry name" value="Metallo-depent_PP-like"/>
</dbReference>
<feature type="chain" id="PRO_5031610424" evidence="3">
    <location>
        <begin position="29"/>
        <end position="673"/>
    </location>
</feature>
<dbReference type="PROSITE" id="PS00786">
    <property type="entry name" value="5_NUCLEOTIDASE_2"/>
    <property type="match status" value="1"/>
</dbReference>
<organism evidence="6 7">
    <name type="scientific">Massilia aurea</name>
    <dbReference type="NCBI Taxonomy" id="373040"/>
    <lineage>
        <taxon>Bacteria</taxon>
        <taxon>Pseudomonadati</taxon>
        <taxon>Pseudomonadota</taxon>
        <taxon>Betaproteobacteria</taxon>
        <taxon>Burkholderiales</taxon>
        <taxon>Oxalobacteraceae</taxon>
        <taxon>Telluria group</taxon>
        <taxon>Massilia</taxon>
    </lineage>
</organism>
<dbReference type="PROSITE" id="PS00785">
    <property type="entry name" value="5_NUCLEOTIDASE_1"/>
    <property type="match status" value="1"/>
</dbReference>
<evidence type="ECO:0000259" key="5">
    <source>
        <dbReference type="Pfam" id="PF02872"/>
    </source>
</evidence>
<dbReference type="Proteomes" id="UP000540787">
    <property type="component" value="Unassembled WGS sequence"/>
</dbReference>
<dbReference type="RefSeq" id="WP_183551856.1">
    <property type="nucleotide sequence ID" value="NZ_JACHBX010000001.1"/>
</dbReference>
<dbReference type="GO" id="GO:0008663">
    <property type="term" value="F:2',3'-cyclic-nucleotide 2'-phosphodiesterase activity"/>
    <property type="evidence" value="ECO:0007669"/>
    <property type="project" value="UniProtKB-EC"/>
</dbReference>
<comment type="similarity">
    <text evidence="1 3">Belongs to the 5'-nucleotidase family.</text>
</comment>
<dbReference type="Pfam" id="PF02872">
    <property type="entry name" value="5_nucleotid_C"/>
    <property type="match status" value="1"/>
</dbReference>
<dbReference type="EC" id="3.1.3.6" evidence="6"/>
<dbReference type="InterPro" id="IPR004843">
    <property type="entry name" value="Calcineurin-like_PHP"/>
</dbReference>
<dbReference type="SUPFAM" id="SSF55816">
    <property type="entry name" value="5'-nucleotidase (syn. UDP-sugar hydrolase), C-terminal domain"/>
    <property type="match status" value="1"/>
</dbReference>
<keyword evidence="2 3" id="KW-0732">Signal</keyword>
<dbReference type="Gene3D" id="3.90.780.10">
    <property type="entry name" value="5'-Nucleotidase, C-terminal domain"/>
    <property type="match status" value="1"/>
</dbReference>
<dbReference type="GO" id="GO:0000166">
    <property type="term" value="F:nucleotide binding"/>
    <property type="evidence" value="ECO:0007669"/>
    <property type="project" value="UniProtKB-KW"/>
</dbReference>
<evidence type="ECO:0000259" key="4">
    <source>
        <dbReference type="Pfam" id="PF00149"/>
    </source>
</evidence>
<gene>
    <name evidence="6" type="ORF">HD842_001036</name>
</gene>
<evidence type="ECO:0000313" key="6">
    <source>
        <dbReference type="EMBL" id="MBB6132925.1"/>
    </source>
</evidence>
<evidence type="ECO:0000256" key="3">
    <source>
        <dbReference type="RuleBase" id="RU362119"/>
    </source>
</evidence>
<dbReference type="EC" id="3.1.4.16" evidence="6"/>
<dbReference type="PANTHER" id="PTHR11575:SF6">
    <property type="entry name" value="2',3'-CYCLIC-NUCLEOTIDE 2'-PHOSPHODIESTERASE_3'-NUCLEOTIDASE"/>
    <property type="match status" value="1"/>
</dbReference>
<reference evidence="6 7" key="1">
    <citation type="submission" date="2020-08" db="EMBL/GenBank/DDBJ databases">
        <title>The Agave Microbiome: Exploring the role of microbial communities in plant adaptations to desert environments.</title>
        <authorList>
            <person name="Partida-Martinez L.P."/>
        </authorList>
    </citation>
    <scope>NUCLEOTIDE SEQUENCE [LARGE SCALE GENOMIC DNA]</scope>
    <source>
        <strain evidence="6 7">AT3.2</strain>
    </source>
</reference>
<keyword evidence="7" id="KW-1185">Reference proteome</keyword>
<dbReference type="InterPro" id="IPR036907">
    <property type="entry name" value="5'-Nucleotdase_C_sf"/>
</dbReference>
<protein>
    <submittedName>
        <fullName evidence="6">2',3'-cyclic-nucleotide 2'-phosphodiesterase/3'-nucleotidase</fullName>
        <ecNumber evidence="6">3.1.3.6</ecNumber>
        <ecNumber evidence="6">3.1.4.16</ecNumber>
    </submittedName>
</protein>
<dbReference type="SUPFAM" id="SSF56300">
    <property type="entry name" value="Metallo-dependent phosphatases"/>
    <property type="match status" value="1"/>
</dbReference>
<feature type="domain" description="Calcineurin-like phosphoesterase" evidence="4">
    <location>
        <begin position="41"/>
        <end position="295"/>
    </location>
</feature>
<dbReference type="GO" id="GO:0008254">
    <property type="term" value="F:3'-nucleotidase activity"/>
    <property type="evidence" value="ECO:0007669"/>
    <property type="project" value="UniProtKB-EC"/>
</dbReference>
<evidence type="ECO:0000256" key="1">
    <source>
        <dbReference type="ARBA" id="ARBA00006654"/>
    </source>
</evidence>
<proteinExistence type="inferred from homology"/>
<dbReference type="InterPro" id="IPR006179">
    <property type="entry name" value="5_nucleotidase/apyrase"/>
</dbReference>
<name>A0A7X0CCB4_9BURK</name>
<dbReference type="GO" id="GO:0009166">
    <property type="term" value="P:nucleotide catabolic process"/>
    <property type="evidence" value="ECO:0007669"/>
    <property type="project" value="InterPro"/>
</dbReference>
<dbReference type="Gene3D" id="3.60.21.10">
    <property type="match status" value="1"/>
</dbReference>
<evidence type="ECO:0000256" key="2">
    <source>
        <dbReference type="ARBA" id="ARBA00022729"/>
    </source>
</evidence>
<dbReference type="EMBL" id="JACHBX010000001">
    <property type="protein sequence ID" value="MBB6132925.1"/>
    <property type="molecule type" value="Genomic_DNA"/>
</dbReference>
<dbReference type="NCBIfam" id="NF006938">
    <property type="entry name" value="PRK09420.1"/>
    <property type="match status" value="1"/>
</dbReference>
<dbReference type="GO" id="GO:0030288">
    <property type="term" value="C:outer membrane-bounded periplasmic space"/>
    <property type="evidence" value="ECO:0007669"/>
    <property type="project" value="TreeGrafter"/>
</dbReference>
<keyword evidence="3 6" id="KW-0378">Hydrolase</keyword>
<keyword evidence="3" id="KW-0547">Nucleotide-binding</keyword>
<feature type="domain" description="5'-Nucleotidase C-terminal" evidence="5">
    <location>
        <begin position="460"/>
        <end position="582"/>
    </location>
</feature>
<dbReference type="AlphaFoldDB" id="A0A7X0CCB4"/>
<feature type="signal peptide" evidence="3">
    <location>
        <begin position="1"/>
        <end position="28"/>
    </location>
</feature>
<dbReference type="PRINTS" id="PR01607">
    <property type="entry name" value="APYRASEFAMLY"/>
</dbReference>
<dbReference type="Pfam" id="PF00149">
    <property type="entry name" value="Metallophos"/>
    <property type="match status" value="1"/>
</dbReference>
<accession>A0A7X0CCB4</accession>
<sequence>MNRSLRHQISTALVATFTPLLLNAPAYAAKAPAGATAVLAVLETSDLHANVVGYDYYKLAAEPSIGVDRTATLIKAARKEFANTLLLDNGDTIQGTAFADYQALVKPPACNEVLGIYKIMNALGYEGGTVGNHEFNYGLPFLNRITGSQFQVKGVDKGARCAGPAFPIVLANVNSLQTKAPLFAPYQIIDKKIMARGPDGKPVETLVKVGIIGFTPPDIMAWDKRWLEGRVATAGVRETAEKYIPEMRKKGAQLIVALSHGGLDDAPYSPAMESANWHLAKVPGIDVMLMGHAHQLFPNAESTVPQFNLPGVDKARGLVHGVPTVMPSQWGKHLGVVQLHLAYDGKTWSVDKDKTVVQARATQTGPKTFVEPDAEVAALVRAEHEATIAYVKTPVGRSAFRMTSYFADVGDPSALEVVNRAQAEYVGNYVKTNLPQYASLPVLSVSAPFKAGFPSVTDYTDVPAGDLALNNAADLYLFPNSLYAVKVDGAGLKAWLETAAQRFNTIDPAVSAPQELVNTRFPSFNFDTITSKDVSYEIDVTKKPGERIVNLTYLGKPVAPTQAFLVATNNYRASGGGGFPGLDGSNVVIASPDNNRDILIAHIRGAKELTRASHGAARSWRFARVETKGQVVFHSAPGLEGLAREAGLGNVSQVKADDGSGKGTALYAVDLSK</sequence>